<feature type="compositionally biased region" description="Basic and acidic residues" evidence="1">
    <location>
        <begin position="532"/>
        <end position="547"/>
    </location>
</feature>
<feature type="region of interest" description="Disordered" evidence="1">
    <location>
        <begin position="1"/>
        <end position="194"/>
    </location>
</feature>
<reference evidence="3" key="1">
    <citation type="journal article" date="2017" name="Nat. Commun.">
        <title>The asparagus genome sheds light on the origin and evolution of a young Y chromosome.</title>
        <authorList>
            <person name="Harkess A."/>
            <person name="Zhou J."/>
            <person name="Xu C."/>
            <person name="Bowers J.E."/>
            <person name="Van der Hulst R."/>
            <person name="Ayyampalayam S."/>
            <person name="Mercati F."/>
            <person name="Riccardi P."/>
            <person name="McKain M.R."/>
            <person name="Kakrana A."/>
            <person name="Tang H."/>
            <person name="Ray J."/>
            <person name="Groenendijk J."/>
            <person name="Arikit S."/>
            <person name="Mathioni S.M."/>
            <person name="Nakano M."/>
            <person name="Shan H."/>
            <person name="Telgmann-Rauber A."/>
            <person name="Kanno A."/>
            <person name="Yue Z."/>
            <person name="Chen H."/>
            <person name="Li W."/>
            <person name="Chen Y."/>
            <person name="Xu X."/>
            <person name="Zhang Y."/>
            <person name="Luo S."/>
            <person name="Chen H."/>
            <person name="Gao J."/>
            <person name="Mao Z."/>
            <person name="Pires J.C."/>
            <person name="Luo M."/>
            <person name="Kudrna D."/>
            <person name="Wing R.A."/>
            <person name="Meyers B.C."/>
            <person name="Yi K."/>
            <person name="Kong H."/>
            <person name="Lavrijsen P."/>
            <person name="Sunseri F."/>
            <person name="Falavigna A."/>
            <person name="Ye Y."/>
            <person name="Leebens-Mack J.H."/>
            <person name="Chen G."/>
        </authorList>
    </citation>
    <scope>NUCLEOTIDE SEQUENCE [LARGE SCALE GENOMIC DNA]</scope>
    <source>
        <strain evidence="3">cv. DH0086</strain>
    </source>
</reference>
<feature type="compositionally biased region" description="Basic and acidic residues" evidence="1">
    <location>
        <begin position="689"/>
        <end position="698"/>
    </location>
</feature>
<feature type="compositionally biased region" description="Polar residues" evidence="1">
    <location>
        <begin position="699"/>
        <end position="709"/>
    </location>
</feature>
<feature type="compositionally biased region" description="Basic and acidic residues" evidence="1">
    <location>
        <begin position="300"/>
        <end position="325"/>
    </location>
</feature>
<gene>
    <name evidence="2" type="ORF">A4U43_C07F38490</name>
</gene>
<feature type="compositionally biased region" description="Acidic residues" evidence="1">
    <location>
        <begin position="423"/>
        <end position="433"/>
    </location>
</feature>
<evidence type="ECO:0000313" key="3">
    <source>
        <dbReference type="Proteomes" id="UP000243459"/>
    </source>
</evidence>
<feature type="compositionally biased region" description="Acidic residues" evidence="1">
    <location>
        <begin position="508"/>
        <end position="531"/>
    </location>
</feature>
<organism evidence="2 3">
    <name type="scientific">Asparagus officinalis</name>
    <name type="common">Garden asparagus</name>
    <dbReference type="NCBI Taxonomy" id="4686"/>
    <lineage>
        <taxon>Eukaryota</taxon>
        <taxon>Viridiplantae</taxon>
        <taxon>Streptophyta</taxon>
        <taxon>Embryophyta</taxon>
        <taxon>Tracheophyta</taxon>
        <taxon>Spermatophyta</taxon>
        <taxon>Magnoliopsida</taxon>
        <taxon>Liliopsida</taxon>
        <taxon>Asparagales</taxon>
        <taxon>Asparagaceae</taxon>
        <taxon>Asparagoideae</taxon>
        <taxon>Asparagus</taxon>
    </lineage>
</organism>
<dbReference type="EMBL" id="CM007387">
    <property type="protein sequence ID" value="ONK65574.1"/>
    <property type="molecule type" value="Genomic_DNA"/>
</dbReference>
<feature type="compositionally biased region" description="Basic and acidic residues" evidence="1">
    <location>
        <begin position="95"/>
        <end position="106"/>
    </location>
</feature>
<proteinExistence type="predicted"/>
<feature type="compositionally biased region" description="Polar residues" evidence="1">
    <location>
        <begin position="678"/>
        <end position="688"/>
    </location>
</feature>
<dbReference type="Proteomes" id="UP000243459">
    <property type="component" value="Chromosome 7"/>
</dbReference>
<feature type="compositionally biased region" description="Acidic residues" evidence="1">
    <location>
        <begin position="442"/>
        <end position="455"/>
    </location>
</feature>
<accession>A0A5P1EIH8</accession>
<feature type="compositionally biased region" description="Basic and acidic residues" evidence="1">
    <location>
        <begin position="55"/>
        <end position="70"/>
    </location>
</feature>
<evidence type="ECO:0008006" key="4">
    <source>
        <dbReference type="Google" id="ProtNLM"/>
    </source>
</evidence>
<feature type="compositionally biased region" description="Low complexity" evidence="1">
    <location>
        <begin position="710"/>
        <end position="729"/>
    </location>
</feature>
<feature type="compositionally biased region" description="Acidic residues" evidence="1">
    <location>
        <begin position="388"/>
        <end position="397"/>
    </location>
</feature>
<feature type="region of interest" description="Disordered" evidence="1">
    <location>
        <begin position="678"/>
        <end position="729"/>
    </location>
</feature>
<protein>
    <recommendedName>
        <fullName evidence="4">DNA replication checkpoint mediator MRC1 domain-containing protein</fullName>
    </recommendedName>
</protein>
<dbReference type="AlphaFoldDB" id="A0A5P1EIH8"/>
<feature type="compositionally biased region" description="Polar residues" evidence="1">
    <location>
        <begin position="267"/>
        <end position="277"/>
    </location>
</feature>
<feature type="compositionally biased region" description="Low complexity" evidence="1">
    <location>
        <begin position="31"/>
        <end position="46"/>
    </location>
</feature>
<feature type="compositionally biased region" description="Pro residues" evidence="1">
    <location>
        <begin position="13"/>
        <end position="22"/>
    </location>
</feature>
<dbReference type="PANTHER" id="PTHR36005">
    <property type="entry name" value="DNA LIGASE-LIKE PROTEIN"/>
    <property type="match status" value="1"/>
</dbReference>
<evidence type="ECO:0000256" key="1">
    <source>
        <dbReference type="SAM" id="MobiDB-lite"/>
    </source>
</evidence>
<keyword evidence="3" id="KW-1185">Reference proteome</keyword>
<feature type="compositionally biased region" description="Basic and acidic residues" evidence="1">
    <location>
        <begin position="126"/>
        <end position="140"/>
    </location>
</feature>
<feature type="compositionally biased region" description="Basic and acidic residues" evidence="1">
    <location>
        <begin position="179"/>
        <end position="194"/>
    </location>
</feature>
<dbReference type="PANTHER" id="PTHR36005:SF1">
    <property type="entry name" value="DNA LIGASE-LIKE PROTEIN"/>
    <property type="match status" value="1"/>
</dbReference>
<dbReference type="OMA" id="YTRQESC"/>
<feature type="compositionally biased region" description="Basic and acidic residues" evidence="1">
    <location>
        <begin position="411"/>
        <end position="422"/>
    </location>
</feature>
<name>A0A5P1EIH8_ASPOF</name>
<dbReference type="OrthoDB" id="1919305at2759"/>
<evidence type="ECO:0000313" key="2">
    <source>
        <dbReference type="EMBL" id="ONK65574.1"/>
    </source>
</evidence>
<feature type="compositionally biased region" description="Basic and acidic residues" evidence="1">
    <location>
        <begin position="461"/>
        <end position="481"/>
    </location>
</feature>
<feature type="region of interest" description="Disordered" evidence="1">
    <location>
        <begin position="267"/>
        <end position="576"/>
    </location>
</feature>
<feature type="region of interest" description="Disordered" evidence="1">
    <location>
        <begin position="637"/>
        <end position="659"/>
    </location>
</feature>
<feature type="compositionally biased region" description="Polar residues" evidence="1">
    <location>
        <begin position="646"/>
        <end position="659"/>
    </location>
</feature>
<dbReference type="Gramene" id="ONK65574">
    <property type="protein sequence ID" value="ONK65574"/>
    <property type="gene ID" value="A4U43_C07F38490"/>
</dbReference>
<sequence>MESIEDDLVLPIPEDPQSPIPKPKLKRLKKSSTSSSSAAAAIPDSIRVSESPIVPDRDSTSSADKERGFEDDLDPLFSVPSDEPAVQISDSPITESRDPDGVKNFEDDLDPLFSMPAADGGAETLDLERERESEEKDDGLKNSGGIVSGMEKKSVKKRLNLDEGSEEISKKKRKKRSKEPKESVREKRRTEKERMVQLEQIHAESQRLLRETRDASFKPVPLVQKPISSVLEKIRLRKLEVLKQTSILCQSDSVEASDCSVDEIVQKNSSNSSVRNQNDSRENAGDAEVDGISVRCRNNSGDDIRDAPMDDLPHAQVADSDRSPKDPCGGIPCNNDPEPKDASPALTAKAQEATFRSKYGDNNQLDDLEETSSPPLPASELKPIPDDLSSEEEDDKENIDPHKFSIAHTDSPPEHELAKAFLDDEAEEEDDSDHDLLRFQENEEDDESDADEVFDDLIATDYKEAPMDREKRNELHQKWLEQQDAVGTDDILQRLKYGKKQRDPTFLQDEDDYFDDDDDDNNDGDDDLDDSTYEKSDDPSAIDDARQNSRMAKQMMAQMFTDAHDSYVPSDEEDSEQTLFRQRILKQTGESSFISPVEDENSREFFGLIKKLNVAPITKKRGKTVTSNFDSLMMGANSNSSSKSSFLNRTTSNSLPSLHKQTSTTVRAFIFGRDDSNSRGSITASESVPDTHPKENHTSRASKFNSSSQSRSTAKTKTETSSSSASGSSLFQMLRQSSVQFDRHLNQSKASHQKITESQAAYQFSAFKLRKRATKVESRV</sequence>